<evidence type="ECO:0000313" key="9">
    <source>
        <dbReference type="EMBL" id="SOC43671.1"/>
    </source>
</evidence>
<reference evidence="9 10" key="1">
    <citation type="submission" date="2017-08" db="EMBL/GenBank/DDBJ databases">
        <authorList>
            <person name="de Groot N.N."/>
        </authorList>
    </citation>
    <scope>NUCLEOTIDE SEQUENCE [LARGE SCALE GENOMIC DNA]</scope>
    <source>
        <strain evidence="9 10">JC85</strain>
    </source>
</reference>
<dbReference type="GO" id="GO:0046872">
    <property type="term" value="F:metal ion binding"/>
    <property type="evidence" value="ECO:0007669"/>
    <property type="project" value="UniProtKB-KW"/>
</dbReference>
<comment type="function">
    <text evidence="7">Thiolesterase that catalyzes the hydrolysis of S-D-lactoyl-glutathione to form glutathione and D-lactic acid.</text>
</comment>
<dbReference type="EMBL" id="OBQD01000011">
    <property type="protein sequence ID" value="SOC43671.1"/>
    <property type="molecule type" value="Genomic_DNA"/>
</dbReference>
<keyword evidence="5 7" id="KW-0378">Hydrolase</keyword>
<dbReference type="PANTHER" id="PTHR43705:SF1">
    <property type="entry name" value="HYDROXYACYLGLUTATHIONE HYDROLASE GLOB"/>
    <property type="match status" value="1"/>
</dbReference>
<feature type="binding site" evidence="7">
    <location>
        <position position="115"/>
    </location>
    <ligand>
        <name>Zn(2+)</name>
        <dbReference type="ChEBI" id="CHEBI:29105"/>
        <label>1</label>
    </ligand>
</feature>
<dbReference type="CDD" id="cd07723">
    <property type="entry name" value="hydroxyacylglutathione_hydrolase_MBL-fold"/>
    <property type="match status" value="1"/>
</dbReference>
<dbReference type="AlphaFoldDB" id="A0A285UTV7"/>
<keyword evidence="10" id="KW-1185">Reference proteome</keyword>
<feature type="domain" description="Metallo-beta-lactamase" evidence="8">
    <location>
        <begin position="14"/>
        <end position="172"/>
    </location>
</feature>
<evidence type="ECO:0000256" key="2">
    <source>
        <dbReference type="ARBA" id="ARBA00004963"/>
    </source>
</evidence>
<sequence length="256" mass="28230">MASLEIELFGCRTDNFGVLLHDAASGATASIDAPEEKPILDALARRGWKLTHILTTHHHQDHVEANEALKAQFGAVIMGPAREKDKIPGIDKAVDDGDRFDFAGRPVEVIWTPGHTAGHVCYHLPDDGLLFAADTLFALGCGRLFEGTPVQMWQSLSRLAALPDDTTVYFGHEYTLSNARFALSVDPDNVALKERATEIERIRAAGRFTAPTTIGLEKRTNPFLRAADPGIRKVLDMPDASDSEVFAEIRRRKDRF</sequence>
<comment type="similarity">
    <text evidence="3 7">Belongs to the metallo-beta-lactamase superfamily. Glyoxalase II family.</text>
</comment>
<dbReference type="EC" id="3.1.2.6" evidence="7"/>
<dbReference type="NCBIfam" id="TIGR03413">
    <property type="entry name" value="GSH_gloB"/>
    <property type="match status" value="1"/>
</dbReference>
<evidence type="ECO:0000256" key="3">
    <source>
        <dbReference type="ARBA" id="ARBA00006759"/>
    </source>
</evidence>
<dbReference type="Pfam" id="PF00753">
    <property type="entry name" value="Lactamase_B"/>
    <property type="match status" value="1"/>
</dbReference>
<dbReference type="InterPro" id="IPR035680">
    <property type="entry name" value="Clx_II_MBL"/>
</dbReference>
<dbReference type="InterPro" id="IPR050110">
    <property type="entry name" value="Glyoxalase_II_hydrolase"/>
</dbReference>
<feature type="binding site" evidence="7">
    <location>
        <position position="59"/>
    </location>
    <ligand>
        <name>Zn(2+)</name>
        <dbReference type="ChEBI" id="CHEBI:29105"/>
        <label>1</label>
    </ligand>
</feature>
<evidence type="ECO:0000256" key="1">
    <source>
        <dbReference type="ARBA" id="ARBA00001623"/>
    </source>
</evidence>
<evidence type="ECO:0000256" key="5">
    <source>
        <dbReference type="ARBA" id="ARBA00022801"/>
    </source>
</evidence>
<evidence type="ECO:0000313" key="10">
    <source>
        <dbReference type="Proteomes" id="UP000219167"/>
    </source>
</evidence>
<dbReference type="GO" id="GO:0019243">
    <property type="term" value="P:methylglyoxal catabolic process to D-lactate via S-lactoyl-glutathione"/>
    <property type="evidence" value="ECO:0007669"/>
    <property type="project" value="UniProtKB-UniRule"/>
</dbReference>
<protein>
    <recommendedName>
        <fullName evidence="7">Hydroxyacylglutathione hydrolase</fullName>
        <ecNumber evidence="7">3.1.2.6</ecNumber>
    </recommendedName>
    <alternativeName>
        <fullName evidence="7">Glyoxalase II</fullName>
        <shortName evidence="7">Glx II</shortName>
    </alternativeName>
</protein>
<comment type="catalytic activity">
    <reaction evidence="1 7">
        <text>an S-(2-hydroxyacyl)glutathione + H2O = a 2-hydroxy carboxylate + glutathione + H(+)</text>
        <dbReference type="Rhea" id="RHEA:21864"/>
        <dbReference type="ChEBI" id="CHEBI:15377"/>
        <dbReference type="ChEBI" id="CHEBI:15378"/>
        <dbReference type="ChEBI" id="CHEBI:57925"/>
        <dbReference type="ChEBI" id="CHEBI:58896"/>
        <dbReference type="ChEBI" id="CHEBI:71261"/>
        <dbReference type="EC" id="3.1.2.6"/>
    </reaction>
</comment>
<dbReference type="GO" id="GO:0004416">
    <property type="term" value="F:hydroxyacylglutathione hydrolase activity"/>
    <property type="evidence" value="ECO:0007669"/>
    <property type="project" value="UniProtKB-UniRule"/>
</dbReference>
<dbReference type="HAMAP" id="MF_01374">
    <property type="entry name" value="Glyoxalase_2"/>
    <property type="match status" value="1"/>
</dbReference>
<dbReference type="OrthoDB" id="9802248at2"/>
<proteinExistence type="inferred from homology"/>
<gene>
    <name evidence="7" type="primary">gloB</name>
    <name evidence="9" type="ORF">SAMN05892877_111191</name>
</gene>
<organism evidence="9 10">
    <name type="scientific">Rhizobium subbaraonis</name>
    <dbReference type="NCBI Taxonomy" id="908946"/>
    <lineage>
        <taxon>Bacteria</taxon>
        <taxon>Pseudomonadati</taxon>
        <taxon>Pseudomonadota</taxon>
        <taxon>Alphaproteobacteria</taxon>
        <taxon>Hyphomicrobiales</taxon>
        <taxon>Rhizobiaceae</taxon>
        <taxon>Rhizobium/Agrobacterium group</taxon>
        <taxon>Rhizobium</taxon>
    </lineage>
</organism>
<dbReference type="InterPro" id="IPR001279">
    <property type="entry name" value="Metallo-B-lactamas"/>
</dbReference>
<dbReference type="PIRSF" id="PIRSF005457">
    <property type="entry name" value="Glx"/>
    <property type="match status" value="1"/>
</dbReference>
<evidence type="ECO:0000256" key="7">
    <source>
        <dbReference type="HAMAP-Rule" id="MF_01374"/>
    </source>
</evidence>
<feature type="binding site" evidence="7">
    <location>
        <position position="172"/>
    </location>
    <ligand>
        <name>Zn(2+)</name>
        <dbReference type="ChEBI" id="CHEBI:29105"/>
        <label>2</label>
    </ligand>
</feature>
<name>A0A285UTV7_9HYPH</name>
<keyword evidence="6 7" id="KW-0862">Zinc</keyword>
<dbReference type="Proteomes" id="UP000219167">
    <property type="component" value="Unassembled WGS sequence"/>
</dbReference>
<evidence type="ECO:0000259" key="8">
    <source>
        <dbReference type="SMART" id="SM00849"/>
    </source>
</evidence>
<feature type="binding site" evidence="7">
    <location>
        <position position="62"/>
    </location>
    <ligand>
        <name>Zn(2+)</name>
        <dbReference type="ChEBI" id="CHEBI:29105"/>
        <label>2</label>
    </ligand>
</feature>
<dbReference type="Gene3D" id="3.60.15.10">
    <property type="entry name" value="Ribonuclease Z/Hydroxyacylglutathione hydrolase-like"/>
    <property type="match status" value="1"/>
</dbReference>
<dbReference type="RefSeq" id="WP_097141353.1">
    <property type="nucleotide sequence ID" value="NZ_OBQD01000011.1"/>
</dbReference>
<feature type="binding site" evidence="7">
    <location>
        <position position="134"/>
    </location>
    <ligand>
        <name>Zn(2+)</name>
        <dbReference type="ChEBI" id="CHEBI:29105"/>
        <label>2</label>
    </ligand>
</feature>
<dbReference type="Pfam" id="PF16123">
    <property type="entry name" value="HAGH_C"/>
    <property type="match status" value="1"/>
</dbReference>
<comment type="subunit">
    <text evidence="7">Monomer.</text>
</comment>
<dbReference type="InterPro" id="IPR036866">
    <property type="entry name" value="RibonucZ/Hydroxyglut_hydro"/>
</dbReference>
<feature type="binding site" evidence="7">
    <location>
        <position position="134"/>
    </location>
    <ligand>
        <name>Zn(2+)</name>
        <dbReference type="ChEBI" id="CHEBI:29105"/>
        <label>1</label>
    </ligand>
</feature>
<dbReference type="SUPFAM" id="SSF56281">
    <property type="entry name" value="Metallo-hydrolase/oxidoreductase"/>
    <property type="match status" value="1"/>
</dbReference>
<feature type="binding site" evidence="7">
    <location>
        <position position="57"/>
    </location>
    <ligand>
        <name>Zn(2+)</name>
        <dbReference type="ChEBI" id="CHEBI:29105"/>
        <label>1</label>
    </ligand>
</feature>
<dbReference type="PANTHER" id="PTHR43705">
    <property type="entry name" value="HYDROXYACYLGLUTATHIONE HYDROLASE"/>
    <property type="match status" value="1"/>
</dbReference>
<evidence type="ECO:0000256" key="4">
    <source>
        <dbReference type="ARBA" id="ARBA00022723"/>
    </source>
</evidence>
<feature type="binding site" evidence="7">
    <location>
        <position position="61"/>
    </location>
    <ligand>
        <name>Zn(2+)</name>
        <dbReference type="ChEBI" id="CHEBI:29105"/>
        <label>2</label>
    </ligand>
</feature>
<dbReference type="UniPathway" id="UPA00619">
    <property type="reaction ID" value="UER00676"/>
</dbReference>
<evidence type="ECO:0000256" key="6">
    <source>
        <dbReference type="ARBA" id="ARBA00022833"/>
    </source>
</evidence>
<dbReference type="InterPro" id="IPR032282">
    <property type="entry name" value="HAGH_C"/>
</dbReference>
<dbReference type="SMART" id="SM00849">
    <property type="entry name" value="Lactamase_B"/>
    <property type="match status" value="1"/>
</dbReference>
<dbReference type="InterPro" id="IPR017782">
    <property type="entry name" value="Hydroxyacylglutathione_Hdrlase"/>
</dbReference>
<comment type="pathway">
    <text evidence="2 7">Secondary metabolite metabolism; methylglyoxal degradation; (R)-lactate from methylglyoxal: step 2/2.</text>
</comment>
<comment type="cofactor">
    <cofactor evidence="7">
        <name>Zn(2+)</name>
        <dbReference type="ChEBI" id="CHEBI:29105"/>
    </cofactor>
    <text evidence="7">Binds 2 Zn(2+) ions per subunit.</text>
</comment>
<accession>A0A285UTV7</accession>
<keyword evidence="4 7" id="KW-0479">Metal-binding</keyword>